<dbReference type="SMART" id="SM00471">
    <property type="entry name" value="HDc"/>
    <property type="match status" value="1"/>
</dbReference>
<feature type="domain" description="Response regulatory" evidence="2">
    <location>
        <begin position="2"/>
        <end position="118"/>
    </location>
</feature>
<proteinExistence type="predicted"/>
<name>A0A7C4QPL3_9PLAN</name>
<evidence type="ECO:0000313" key="4">
    <source>
        <dbReference type="EMBL" id="HGT39165.1"/>
    </source>
</evidence>
<dbReference type="InterPro" id="IPR052020">
    <property type="entry name" value="Cyclic_di-GMP/3'3'-cGAMP_PDE"/>
</dbReference>
<keyword evidence="1" id="KW-0597">Phosphoprotein</keyword>
<dbReference type="InterPro" id="IPR011006">
    <property type="entry name" value="CheY-like_superfamily"/>
</dbReference>
<reference evidence="4" key="1">
    <citation type="journal article" date="2020" name="mSystems">
        <title>Genome- and Community-Level Interaction Insights into Carbon Utilization and Element Cycling Functions of Hydrothermarchaeota in Hydrothermal Sediment.</title>
        <authorList>
            <person name="Zhou Z."/>
            <person name="Liu Y."/>
            <person name="Xu W."/>
            <person name="Pan J."/>
            <person name="Luo Z.H."/>
            <person name="Li M."/>
        </authorList>
    </citation>
    <scope>NUCLEOTIDE SEQUENCE [LARGE SCALE GENOMIC DNA]</scope>
    <source>
        <strain evidence="4">SpSt-508</strain>
    </source>
</reference>
<gene>
    <name evidence="4" type="ORF">ENS64_07860</name>
</gene>
<dbReference type="Pfam" id="PF13487">
    <property type="entry name" value="HD_5"/>
    <property type="match status" value="1"/>
</dbReference>
<dbReference type="SUPFAM" id="SSF52172">
    <property type="entry name" value="CheY-like"/>
    <property type="match status" value="1"/>
</dbReference>
<dbReference type="PANTHER" id="PTHR45228:SF5">
    <property type="entry name" value="CYCLIC DI-GMP PHOSPHODIESTERASE VC_1348-RELATED"/>
    <property type="match status" value="1"/>
</dbReference>
<evidence type="ECO:0000259" key="3">
    <source>
        <dbReference type="PROSITE" id="PS51832"/>
    </source>
</evidence>
<accession>A0A7C4QPL3</accession>
<dbReference type="AlphaFoldDB" id="A0A7C4QPL3"/>
<dbReference type="PROSITE" id="PS51832">
    <property type="entry name" value="HD_GYP"/>
    <property type="match status" value="1"/>
</dbReference>
<dbReference type="CDD" id="cd00077">
    <property type="entry name" value="HDc"/>
    <property type="match status" value="1"/>
</dbReference>
<sequence>MRVLIAEDDLVSAELLQATLDEFGYEVTVAHNGRDALHLLRTGRFRMAVSDWEMPEMSGLELCRRIRQRRWNGYIYIILLTSNGGVDNVVEGLNAGADDFLTKPFDPQELHMRLSVGRRILGLESRDMMIFALAKLSESRDSETGAHLERIREYCRMLGEELGRRNMFPHVIDGDFVELLYLTSPLHDIGKVGIPDSVLLKPGKLTPDEFNIMKQHTLIGARTLDAVVHLNSDAEYLSMARDIALTHHERFDGSGYPYGLAGETIPLPGRILALADVYDALTTKRVYKPAFSHDEARKLIVEGSGQHFDPRIVDAFLALEEDFALVRQRFNLTGASPFDGERVVLPTTLTTPQPVA</sequence>
<dbReference type="EMBL" id="DSVQ01000012">
    <property type="protein sequence ID" value="HGT39165.1"/>
    <property type="molecule type" value="Genomic_DNA"/>
</dbReference>
<dbReference type="PROSITE" id="PS50110">
    <property type="entry name" value="RESPONSE_REGULATORY"/>
    <property type="match status" value="1"/>
</dbReference>
<evidence type="ECO:0000259" key="2">
    <source>
        <dbReference type="PROSITE" id="PS50110"/>
    </source>
</evidence>
<feature type="domain" description="HD-GYP" evidence="3">
    <location>
        <begin position="122"/>
        <end position="332"/>
    </location>
</feature>
<dbReference type="InterPro" id="IPR037522">
    <property type="entry name" value="HD_GYP_dom"/>
</dbReference>
<organism evidence="4">
    <name type="scientific">Schlesneria paludicola</name>
    <dbReference type="NCBI Taxonomy" id="360056"/>
    <lineage>
        <taxon>Bacteria</taxon>
        <taxon>Pseudomonadati</taxon>
        <taxon>Planctomycetota</taxon>
        <taxon>Planctomycetia</taxon>
        <taxon>Planctomycetales</taxon>
        <taxon>Planctomycetaceae</taxon>
        <taxon>Schlesneria</taxon>
    </lineage>
</organism>
<dbReference type="InterPro" id="IPR001789">
    <property type="entry name" value="Sig_transdc_resp-reg_receiver"/>
</dbReference>
<dbReference type="InterPro" id="IPR003607">
    <property type="entry name" value="HD/PDEase_dom"/>
</dbReference>
<evidence type="ECO:0000256" key="1">
    <source>
        <dbReference type="PROSITE-ProRule" id="PRU00169"/>
    </source>
</evidence>
<dbReference type="Gene3D" id="1.10.3210.10">
    <property type="entry name" value="Hypothetical protein af1432"/>
    <property type="match status" value="1"/>
</dbReference>
<dbReference type="CDD" id="cd17574">
    <property type="entry name" value="REC_OmpR"/>
    <property type="match status" value="1"/>
</dbReference>
<feature type="modified residue" description="4-aspartylphosphate" evidence="1">
    <location>
        <position position="51"/>
    </location>
</feature>
<comment type="caution">
    <text evidence="4">The sequence shown here is derived from an EMBL/GenBank/DDBJ whole genome shotgun (WGS) entry which is preliminary data.</text>
</comment>
<dbReference type="PANTHER" id="PTHR45228">
    <property type="entry name" value="CYCLIC DI-GMP PHOSPHODIESTERASE TM_0186-RELATED"/>
    <property type="match status" value="1"/>
</dbReference>
<dbReference type="Gene3D" id="3.40.50.2300">
    <property type="match status" value="1"/>
</dbReference>
<dbReference type="GO" id="GO:0000160">
    <property type="term" value="P:phosphorelay signal transduction system"/>
    <property type="evidence" value="ECO:0007669"/>
    <property type="project" value="InterPro"/>
</dbReference>
<protein>
    <submittedName>
        <fullName evidence="4">Response regulator</fullName>
    </submittedName>
</protein>
<dbReference type="SMART" id="SM00448">
    <property type="entry name" value="REC"/>
    <property type="match status" value="1"/>
</dbReference>
<dbReference type="SUPFAM" id="SSF109604">
    <property type="entry name" value="HD-domain/PDEase-like"/>
    <property type="match status" value="1"/>
</dbReference>
<dbReference type="Pfam" id="PF00072">
    <property type="entry name" value="Response_reg"/>
    <property type="match status" value="1"/>
</dbReference>